<dbReference type="Proteomes" id="UP000092651">
    <property type="component" value="Unassembled WGS sequence"/>
</dbReference>
<protein>
    <submittedName>
        <fullName evidence="1">Uncharacterized protein</fullName>
    </submittedName>
</protein>
<dbReference type="AlphaFoldDB" id="A0A1B8ZZY4"/>
<sequence length="151" mass="17843">MRLSDIPTGYIILNASTDSDWDFCDFAIIKIDKNWKNEQRKKLELIMALGEDYNFHSIHYCDASCRFYQDDCDFMTDSMEFLKERQWSYLETTDAEIENLTAPKNVLDYYRIVLKRGGYGMYTCYGKQSSEQFRTADFPVHTIVHNDHPTN</sequence>
<proteinExistence type="predicted"/>
<organism evidence="1 2">
    <name type="scientific">Chryseobacterium artocarpi</name>
    <dbReference type="NCBI Taxonomy" id="1414727"/>
    <lineage>
        <taxon>Bacteria</taxon>
        <taxon>Pseudomonadati</taxon>
        <taxon>Bacteroidota</taxon>
        <taxon>Flavobacteriia</taxon>
        <taxon>Flavobacteriales</taxon>
        <taxon>Weeksellaceae</taxon>
        <taxon>Chryseobacterium group</taxon>
        <taxon>Chryseobacterium</taxon>
    </lineage>
</organism>
<evidence type="ECO:0000313" key="2">
    <source>
        <dbReference type="Proteomes" id="UP000092651"/>
    </source>
</evidence>
<gene>
    <name evidence="1" type="ORF">BBI01_01380</name>
</gene>
<reference evidence="1 2" key="1">
    <citation type="submission" date="2016-07" db="EMBL/GenBank/DDBJ databases">
        <authorList>
            <person name="Jeong J.-J."/>
            <person name="Kim D.W."/>
            <person name="Sang M.K."/>
            <person name="Choi I.-G."/>
            <person name="Kim K.D."/>
        </authorList>
    </citation>
    <scope>NUCLEOTIDE SEQUENCE [LARGE SCALE GENOMIC DNA]</scope>
    <source>
        <strain evidence="1 2">UTM-3</strain>
    </source>
</reference>
<name>A0A1B8ZZY4_9FLAO</name>
<comment type="caution">
    <text evidence="1">The sequence shown here is derived from an EMBL/GenBank/DDBJ whole genome shotgun (WGS) entry which is preliminary data.</text>
</comment>
<dbReference type="RefSeq" id="WP_065392897.1">
    <property type="nucleotide sequence ID" value="NZ_MAYH01000001.1"/>
</dbReference>
<dbReference type="EMBL" id="MAYH01000001">
    <property type="protein sequence ID" value="OCA77143.1"/>
    <property type="molecule type" value="Genomic_DNA"/>
</dbReference>
<accession>A0A1B8ZZY4</accession>
<dbReference type="OrthoDB" id="712917at2"/>
<evidence type="ECO:0000313" key="1">
    <source>
        <dbReference type="EMBL" id="OCA77143.1"/>
    </source>
</evidence>
<keyword evidence="2" id="KW-1185">Reference proteome</keyword>